<name>A0A9X2FL10_9LACO</name>
<dbReference type="Proteomes" id="UP001139006">
    <property type="component" value="Unassembled WGS sequence"/>
</dbReference>
<feature type="domain" description="Nudix hydrolase" evidence="1">
    <location>
        <begin position="21"/>
        <end position="123"/>
    </location>
</feature>
<dbReference type="CDD" id="cd18873">
    <property type="entry name" value="NUDIX_NadM_like"/>
    <property type="match status" value="1"/>
</dbReference>
<dbReference type="Gene3D" id="3.90.79.10">
    <property type="entry name" value="Nucleoside Triphosphate Pyrophosphohydrolase"/>
    <property type="match status" value="1"/>
</dbReference>
<protein>
    <submittedName>
        <fullName evidence="3">NUDIX domain-containing protein</fullName>
    </submittedName>
</protein>
<organism evidence="3 4">
    <name type="scientific">Ligilactobacillus ubinensis</name>
    <dbReference type="NCBI Taxonomy" id="2876789"/>
    <lineage>
        <taxon>Bacteria</taxon>
        <taxon>Bacillati</taxon>
        <taxon>Bacillota</taxon>
        <taxon>Bacilli</taxon>
        <taxon>Lactobacillales</taxon>
        <taxon>Lactobacillaceae</taxon>
        <taxon>Ligilactobacillus</taxon>
    </lineage>
</organism>
<evidence type="ECO:0000313" key="3">
    <source>
        <dbReference type="EMBL" id="MCP0887561.1"/>
    </source>
</evidence>
<dbReference type="InterPro" id="IPR000086">
    <property type="entry name" value="NUDIX_hydrolase_dom"/>
</dbReference>
<reference evidence="3 4" key="1">
    <citation type="journal article" date="2023" name="Int. J. Syst. Evol. Microbiol.">
        <title>Ligilactobacillus ubinensis sp. nov., a novel species isolated from the wild ferment of a durian fruit (Durio zibethinus).</title>
        <authorList>
            <person name="Heng Y.C."/>
            <person name="Menon N."/>
            <person name="Chen B."/>
            <person name="Loo B.Z.L."/>
            <person name="Wong G.W.J."/>
            <person name="Lim A.C.H."/>
            <person name="Silvaraju S."/>
            <person name="Kittelmann S."/>
        </authorList>
    </citation>
    <scope>NUCLEOTIDE SEQUENCE [LARGE SCALE GENOMIC DNA]</scope>
    <source>
        <strain evidence="3 4">WILCCON 0076</strain>
    </source>
</reference>
<sequence>MTEVQLLERPYINIVNLIWSFDRQTEKMHLLLVKRANEPFRGKWALPETFMRMRESADQAALRLVKEKIGLELSAIHTEQLATFTNPGRTSGQRAISLAYMTFLPEMPRLRAGYGASEVQWFRFGYKDKRYSLISGNLFFLATKAANENQFYQQTHLESKTNLAFDHEWVFKVAATRIRNKLDYKPNILLTLGARFTLKEARSVYAPFLMVSPQQIDNSNFKKTHGHMFKDVGISTIKQPGRPPRLYSLRMHDTEKN</sequence>
<dbReference type="RefSeq" id="WP_253361547.1">
    <property type="nucleotide sequence ID" value="NZ_JAIULA010000020.1"/>
</dbReference>
<keyword evidence="4" id="KW-1185">Reference proteome</keyword>
<comment type="caution">
    <text evidence="3">The sequence shown here is derived from an EMBL/GenBank/DDBJ whole genome shotgun (WGS) entry which is preliminary data.</text>
</comment>
<dbReference type="InterPro" id="IPR036388">
    <property type="entry name" value="WH-like_DNA-bd_sf"/>
</dbReference>
<dbReference type="InterPro" id="IPR054105">
    <property type="entry name" value="WHD_NrtR"/>
</dbReference>
<proteinExistence type="predicted"/>
<dbReference type="EMBL" id="JAIULA010000020">
    <property type="protein sequence ID" value="MCP0887561.1"/>
    <property type="molecule type" value="Genomic_DNA"/>
</dbReference>
<accession>A0A9X2FL10</accession>
<dbReference type="AlphaFoldDB" id="A0A9X2FL10"/>
<dbReference type="InterPro" id="IPR015797">
    <property type="entry name" value="NUDIX_hydrolase-like_dom_sf"/>
</dbReference>
<dbReference type="InterPro" id="IPR036390">
    <property type="entry name" value="WH_DNA-bd_sf"/>
</dbReference>
<dbReference type="SUPFAM" id="SSF46785">
    <property type="entry name" value="Winged helix' DNA-binding domain"/>
    <property type="match status" value="1"/>
</dbReference>
<dbReference type="SUPFAM" id="SSF55811">
    <property type="entry name" value="Nudix"/>
    <property type="match status" value="1"/>
</dbReference>
<evidence type="ECO:0000259" key="1">
    <source>
        <dbReference type="Pfam" id="PF00293"/>
    </source>
</evidence>
<evidence type="ECO:0000259" key="2">
    <source>
        <dbReference type="Pfam" id="PF21906"/>
    </source>
</evidence>
<gene>
    <name evidence="3" type="ORF">LB941_09480</name>
</gene>
<evidence type="ECO:0000313" key="4">
    <source>
        <dbReference type="Proteomes" id="UP001139006"/>
    </source>
</evidence>
<dbReference type="Pfam" id="PF21906">
    <property type="entry name" value="WHD_NrtR"/>
    <property type="match status" value="1"/>
</dbReference>
<dbReference type="Pfam" id="PF00293">
    <property type="entry name" value="NUDIX"/>
    <property type="match status" value="1"/>
</dbReference>
<dbReference type="Gene3D" id="1.10.10.10">
    <property type="entry name" value="Winged helix-like DNA-binding domain superfamily/Winged helix DNA-binding domain"/>
    <property type="match status" value="1"/>
</dbReference>
<dbReference type="PANTHER" id="PTHR43736:SF4">
    <property type="entry name" value="SLR1690 PROTEIN"/>
    <property type="match status" value="1"/>
</dbReference>
<dbReference type="PANTHER" id="PTHR43736">
    <property type="entry name" value="ADP-RIBOSE PYROPHOSPHATASE"/>
    <property type="match status" value="1"/>
</dbReference>
<feature type="domain" description="NrtR DNA-binding winged helix" evidence="2">
    <location>
        <begin position="192"/>
        <end position="249"/>
    </location>
</feature>